<gene>
    <name evidence="1" type="ORF">PACLA_8A006331</name>
</gene>
<proteinExistence type="predicted"/>
<sequence>MAVERLSEIGHFVKQQEYQKFQAVSEFLLVLLSVLDGSCRVKSLLLELGACVSKVDPAVFYWLDENGNVYGILACHVDDCIWGGGGKPEFENVISRIRSILSAGKESNKAFKYCGIDLEYGEDGVIYLDQIDYTDLLKPVDITASRALEKDSELTECEKHSVRSKVGQLLWLAHQSRPDLLFDVTSVANNINKGTVQHVLEINKIIGKAKVTKSSLKFQNLGSKEKLKLVVFSDASLGNMPNGGSQGGYLVLLVGGIGKILTYLVEF</sequence>
<keyword evidence="2" id="KW-1185">Reference proteome</keyword>
<evidence type="ECO:0000313" key="2">
    <source>
        <dbReference type="Proteomes" id="UP001152795"/>
    </source>
</evidence>
<comment type="caution">
    <text evidence="1">The sequence shown here is derived from an EMBL/GenBank/DDBJ whole genome shotgun (WGS) entry which is preliminary data.</text>
</comment>
<dbReference type="OrthoDB" id="409273at2759"/>
<organism evidence="1 2">
    <name type="scientific">Paramuricea clavata</name>
    <name type="common">Red gorgonian</name>
    <name type="synonym">Violescent sea-whip</name>
    <dbReference type="NCBI Taxonomy" id="317549"/>
    <lineage>
        <taxon>Eukaryota</taxon>
        <taxon>Metazoa</taxon>
        <taxon>Cnidaria</taxon>
        <taxon>Anthozoa</taxon>
        <taxon>Octocorallia</taxon>
        <taxon>Malacalcyonacea</taxon>
        <taxon>Plexauridae</taxon>
        <taxon>Paramuricea</taxon>
    </lineage>
</organism>
<dbReference type="Proteomes" id="UP001152795">
    <property type="component" value="Unassembled WGS sequence"/>
</dbReference>
<dbReference type="EMBL" id="CACRXK020003919">
    <property type="protein sequence ID" value="CAB4000762.1"/>
    <property type="molecule type" value="Genomic_DNA"/>
</dbReference>
<reference evidence="1" key="1">
    <citation type="submission" date="2020-04" db="EMBL/GenBank/DDBJ databases">
        <authorList>
            <person name="Alioto T."/>
            <person name="Alioto T."/>
            <person name="Gomez Garrido J."/>
        </authorList>
    </citation>
    <scope>NUCLEOTIDE SEQUENCE</scope>
    <source>
        <strain evidence="1">A484AB</strain>
    </source>
</reference>
<dbReference type="AlphaFoldDB" id="A0A6S7I2W8"/>
<protein>
    <submittedName>
        <fullName evidence="1">Uncharacterized protein</fullName>
    </submittedName>
</protein>
<name>A0A6S7I2W8_PARCT</name>
<accession>A0A6S7I2W8</accession>
<evidence type="ECO:0000313" key="1">
    <source>
        <dbReference type="EMBL" id="CAB4000762.1"/>
    </source>
</evidence>